<name>A0A542YQS1_9MICO</name>
<reference evidence="1 2" key="1">
    <citation type="submission" date="2019-06" db="EMBL/GenBank/DDBJ databases">
        <title>Sequencing the genomes of 1000 actinobacteria strains.</title>
        <authorList>
            <person name="Klenk H.-P."/>
        </authorList>
    </citation>
    <scope>NUCLEOTIDE SEQUENCE [LARGE SCALE GENOMIC DNA]</scope>
    <source>
        <strain evidence="1 2">DSM 12335</strain>
    </source>
</reference>
<dbReference type="AlphaFoldDB" id="A0A542YQS1"/>
<dbReference type="EMBL" id="VFOP01000001">
    <property type="protein sequence ID" value="TQL50452.1"/>
    <property type="molecule type" value="Genomic_DNA"/>
</dbReference>
<keyword evidence="2" id="KW-1185">Reference proteome</keyword>
<comment type="caution">
    <text evidence="1">The sequence shown here is derived from an EMBL/GenBank/DDBJ whole genome shotgun (WGS) entry which is preliminary data.</text>
</comment>
<proteinExistence type="predicted"/>
<evidence type="ECO:0000313" key="1">
    <source>
        <dbReference type="EMBL" id="TQL50452.1"/>
    </source>
</evidence>
<evidence type="ECO:0000313" key="2">
    <source>
        <dbReference type="Proteomes" id="UP000319516"/>
    </source>
</evidence>
<protein>
    <submittedName>
        <fullName evidence="1">Uncharacterized protein</fullName>
    </submittedName>
</protein>
<dbReference type="Proteomes" id="UP000319516">
    <property type="component" value="Unassembled WGS sequence"/>
</dbReference>
<gene>
    <name evidence="1" type="ORF">FB467_1561</name>
</gene>
<accession>A0A542YQS1</accession>
<sequence length="286" mass="31785">MQRQYILAADREEAQTALRATYEMITIAQLGGGDIVLADQFWRDHLHEYTLSGLLGELLAPLNDTERKESKVGVSVIVEQSDQRVTGIRIKIHVVDPQRQFRPGAATFVLNKVFQVDEGGALTSKVETIVAPGRSRPYFRDQLLPILDRLGITKISLTASQIMGYDAPGGVSVWARYGFIPDADQWGRMRDSGQQRLAALPQDAGIREHIPALQQIYQDEDPKALRPLALLAMQSVEVAEHVTAVLLVDQNWIGTIDLGDPEARRWITTYVRGNTEAFLAAMGVNQ</sequence>
<organism evidence="1 2">
    <name type="scientific">Ornithinicoccus hortensis</name>
    <dbReference type="NCBI Taxonomy" id="82346"/>
    <lineage>
        <taxon>Bacteria</taxon>
        <taxon>Bacillati</taxon>
        <taxon>Actinomycetota</taxon>
        <taxon>Actinomycetes</taxon>
        <taxon>Micrococcales</taxon>
        <taxon>Intrasporangiaceae</taxon>
        <taxon>Ornithinicoccus</taxon>
    </lineage>
</organism>